<dbReference type="InterPro" id="IPR013986">
    <property type="entry name" value="DExx_box_DNA_helicase_dom_sf"/>
</dbReference>
<evidence type="ECO:0000256" key="2">
    <source>
        <dbReference type="ARBA" id="ARBA00022741"/>
    </source>
</evidence>
<evidence type="ECO:0000256" key="1">
    <source>
        <dbReference type="ARBA" id="ARBA00009922"/>
    </source>
</evidence>
<reference evidence="15 16" key="1">
    <citation type="submission" date="2021-10" db="EMBL/GenBank/DDBJ databases">
        <title>Anaerobic single-cell dispensing facilitates the cultivation of human gut bacteria.</title>
        <authorList>
            <person name="Afrizal A."/>
        </authorList>
    </citation>
    <scope>NUCLEOTIDE SEQUENCE [LARGE SCALE GENOMIC DNA]</scope>
    <source>
        <strain evidence="15 16">CLA-AA-H277</strain>
    </source>
</reference>
<dbReference type="CDD" id="cd17932">
    <property type="entry name" value="DEXQc_UvrD"/>
    <property type="match status" value="1"/>
</dbReference>
<feature type="coiled-coil region" evidence="12">
    <location>
        <begin position="501"/>
        <end position="528"/>
    </location>
</feature>
<evidence type="ECO:0000256" key="9">
    <source>
        <dbReference type="ARBA" id="ARBA00034808"/>
    </source>
</evidence>
<dbReference type="PROSITE" id="PS51198">
    <property type="entry name" value="UVRD_HELICASE_ATP_BIND"/>
    <property type="match status" value="1"/>
</dbReference>
<evidence type="ECO:0000256" key="12">
    <source>
        <dbReference type="SAM" id="Coils"/>
    </source>
</evidence>
<dbReference type="Proteomes" id="UP001197875">
    <property type="component" value="Unassembled WGS sequence"/>
</dbReference>
<keyword evidence="4 11" id="KW-0347">Helicase</keyword>
<comment type="caution">
    <text evidence="15">The sequence shown here is derived from an EMBL/GenBank/DDBJ whole genome shotgun (WGS) entry which is preliminary data.</text>
</comment>
<organism evidence="15 16">
    <name type="scientific">Fusicatenibacter faecihominis</name>
    <dbReference type="NCBI Taxonomy" id="2881276"/>
    <lineage>
        <taxon>Bacteria</taxon>
        <taxon>Bacillati</taxon>
        <taxon>Bacillota</taxon>
        <taxon>Clostridia</taxon>
        <taxon>Lachnospirales</taxon>
        <taxon>Lachnospiraceae</taxon>
        <taxon>Fusicatenibacter</taxon>
    </lineage>
</organism>
<dbReference type="PANTHER" id="PTHR11070:SF2">
    <property type="entry name" value="ATP-DEPENDENT DNA HELICASE SRS2"/>
    <property type="match status" value="1"/>
</dbReference>
<dbReference type="GO" id="GO:0033202">
    <property type="term" value="C:DNA helicase complex"/>
    <property type="evidence" value="ECO:0007669"/>
    <property type="project" value="TreeGrafter"/>
</dbReference>
<dbReference type="Pfam" id="PF13361">
    <property type="entry name" value="UvrD_C"/>
    <property type="match status" value="1"/>
</dbReference>
<evidence type="ECO:0000256" key="10">
    <source>
        <dbReference type="ARBA" id="ARBA00048988"/>
    </source>
</evidence>
<dbReference type="PANTHER" id="PTHR11070">
    <property type="entry name" value="UVRD / RECB / PCRA DNA HELICASE FAMILY MEMBER"/>
    <property type="match status" value="1"/>
</dbReference>
<accession>A0AAE3J7B5</accession>
<comment type="similarity">
    <text evidence="1">Belongs to the helicase family. UvrD subfamily.</text>
</comment>
<feature type="domain" description="UvrD-like helicase C-terminal" evidence="14">
    <location>
        <begin position="277"/>
        <end position="539"/>
    </location>
</feature>
<feature type="binding site" evidence="11">
    <location>
        <begin position="22"/>
        <end position="29"/>
    </location>
    <ligand>
        <name>ATP</name>
        <dbReference type="ChEBI" id="CHEBI:30616"/>
    </ligand>
</feature>
<dbReference type="GO" id="GO:0005524">
    <property type="term" value="F:ATP binding"/>
    <property type="evidence" value="ECO:0007669"/>
    <property type="project" value="UniProtKB-UniRule"/>
</dbReference>
<evidence type="ECO:0000256" key="11">
    <source>
        <dbReference type="PROSITE-ProRule" id="PRU00560"/>
    </source>
</evidence>
<dbReference type="EC" id="5.6.2.4" evidence="9"/>
<keyword evidence="5 11" id="KW-0067">ATP-binding</keyword>
<keyword evidence="6" id="KW-0238">DNA-binding</keyword>
<keyword evidence="7" id="KW-0413">Isomerase</keyword>
<dbReference type="GO" id="GO:0000725">
    <property type="term" value="P:recombinational repair"/>
    <property type="evidence" value="ECO:0007669"/>
    <property type="project" value="TreeGrafter"/>
</dbReference>
<dbReference type="Gene3D" id="3.40.50.300">
    <property type="entry name" value="P-loop containing nucleotide triphosphate hydrolases"/>
    <property type="match status" value="2"/>
</dbReference>
<dbReference type="InterPro" id="IPR014016">
    <property type="entry name" value="UvrD-like_ATP-bd"/>
</dbReference>
<name>A0AAE3J7B5_9FIRM</name>
<feature type="domain" description="UvrD-like helicase ATP-binding" evidence="13">
    <location>
        <begin position="1"/>
        <end position="276"/>
    </location>
</feature>
<dbReference type="GO" id="GO:0043138">
    <property type="term" value="F:3'-5' DNA helicase activity"/>
    <property type="evidence" value="ECO:0007669"/>
    <property type="project" value="UniProtKB-EC"/>
</dbReference>
<comment type="catalytic activity">
    <reaction evidence="10">
        <text>ATP + H2O = ADP + phosphate + H(+)</text>
        <dbReference type="Rhea" id="RHEA:13065"/>
        <dbReference type="ChEBI" id="CHEBI:15377"/>
        <dbReference type="ChEBI" id="CHEBI:15378"/>
        <dbReference type="ChEBI" id="CHEBI:30616"/>
        <dbReference type="ChEBI" id="CHEBI:43474"/>
        <dbReference type="ChEBI" id="CHEBI:456216"/>
        <dbReference type="EC" id="5.6.2.4"/>
    </reaction>
</comment>
<dbReference type="SUPFAM" id="SSF52540">
    <property type="entry name" value="P-loop containing nucleoside triphosphate hydrolases"/>
    <property type="match status" value="1"/>
</dbReference>
<keyword evidence="12" id="KW-0175">Coiled coil</keyword>
<dbReference type="Gene3D" id="1.10.10.160">
    <property type="match status" value="1"/>
</dbReference>
<dbReference type="EMBL" id="JAJEPR010000032">
    <property type="protein sequence ID" value="MCC2190933.1"/>
    <property type="molecule type" value="Genomic_DNA"/>
</dbReference>
<evidence type="ECO:0000256" key="7">
    <source>
        <dbReference type="ARBA" id="ARBA00023235"/>
    </source>
</evidence>
<dbReference type="InterPro" id="IPR014017">
    <property type="entry name" value="DNA_helicase_UvrD-like_C"/>
</dbReference>
<protein>
    <recommendedName>
        <fullName evidence="9">DNA 3'-5' helicase</fullName>
        <ecNumber evidence="9">5.6.2.4</ecNumber>
    </recommendedName>
</protein>
<keyword evidence="3 11" id="KW-0378">Hydrolase</keyword>
<evidence type="ECO:0000313" key="15">
    <source>
        <dbReference type="EMBL" id="MCC2190933.1"/>
    </source>
</evidence>
<evidence type="ECO:0000313" key="16">
    <source>
        <dbReference type="Proteomes" id="UP001197875"/>
    </source>
</evidence>
<evidence type="ECO:0000256" key="4">
    <source>
        <dbReference type="ARBA" id="ARBA00022806"/>
    </source>
</evidence>
<dbReference type="GO" id="GO:0005829">
    <property type="term" value="C:cytosol"/>
    <property type="evidence" value="ECO:0007669"/>
    <property type="project" value="TreeGrafter"/>
</dbReference>
<dbReference type="PROSITE" id="PS51217">
    <property type="entry name" value="UVRD_HELICASE_CTER"/>
    <property type="match status" value="1"/>
</dbReference>
<dbReference type="CDD" id="cd18807">
    <property type="entry name" value="SF1_C_UvrD"/>
    <property type="match status" value="1"/>
</dbReference>
<dbReference type="Pfam" id="PF00580">
    <property type="entry name" value="UvrD-helicase"/>
    <property type="match status" value="1"/>
</dbReference>
<evidence type="ECO:0000259" key="14">
    <source>
        <dbReference type="PROSITE" id="PS51217"/>
    </source>
</evidence>
<keyword evidence="16" id="KW-1185">Reference proteome</keyword>
<dbReference type="InterPro" id="IPR000212">
    <property type="entry name" value="DNA_helicase_UvrD/REP"/>
</dbReference>
<sequence length="614" mass="72013">MALSESQKKAVSHVKGPLLCLAGPGSGKTTVITARTRFLIEEKKISSMSILVITFTKAAALEMKERFQVLMGGRSCPVTFGTFHSVFFWILRQAYGLSAANIIREEQKYQFLRELLSQHHLEIEDENEFLAGIIGEISLVKNDRIPLENYYSKNCSEELFRKFFNGYQEKLQKERLLDFDDMLVMCYELLSQRPDILAGWQKRFRYILIDEFQDINQIQYDTIRLLATPENNLFIVGDDDQSIYRFRGARPEIMLNFKKDYPEAETVTLAENYRSVENIIRAAGKVIKNNHARYPKDIHGVREKGEPIEIHGFVNQGQENGFVLEKVREYQKKGVALRDMAVLFRTNTAARPLVEKFMEYNIPFQMRDSLPNIYEHWIAQDLITYIHMAQGSRKRQDFLKIANRPKRYLSRDVLQDSEISFLSLRRAYEDKDWMLDRLDKLESDLTVISRLKPYAAVNYIRNGVGYEEYLSEYAEYRHIRVEELLEVLNELQEAAKGFDSFEDWFQHMEEYKETLKNQNREKNREEDAVTLTTLHSSKGLEFPVVFIVDINEGTIPHRKATLEADLEEERRMFYVGMTRAKDRLHLYYAKERYGKKQDVSRFLDELRAKPAAKS</sequence>
<evidence type="ECO:0000259" key="13">
    <source>
        <dbReference type="PROSITE" id="PS51198"/>
    </source>
</evidence>
<evidence type="ECO:0000256" key="5">
    <source>
        <dbReference type="ARBA" id="ARBA00022840"/>
    </source>
</evidence>
<dbReference type="RefSeq" id="WP_227615959.1">
    <property type="nucleotide sequence ID" value="NZ_JAJEPR010000032.1"/>
</dbReference>
<evidence type="ECO:0000256" key="6">
    <source>
        <dbReference type="ARBA" id="ARBA00023125"/>
    </source>
</evidence>
<dbReference type="AlphaFoldDB" id="A0AAE3J7B5"/>
<dbReference type="GO" id="GO:0016787">
    <property type="term" value="F:hydrolase activity"/>
    <property type="evidence" value="ECO:0007669"/>
    <property type="project" value="UniProtKB-UniRule"/>
</dbReference>
<proteinExistence type="inferred from homology"/>
<dbReference type="GO" id="GO:0003677">
    <property type="term" value="F:DNA binding"/>
    <property type="evidence" value="ECO:0007669"/>
    <property type="project" value="UniProtKB-KW"/>
</dbReference>
<evidence type="ECO:0000256" key="8">
    <source>
        <dbReference type="ARBA" id="ARBA00034617"/>
    </source>
</evidence>
<gene>
    <name evidence="15" type="ORF">LKD71_14190</name>
</gene>
<comment type="catalytic activity">
    <reaction evidence="8">
        <text>Couples ATP hydrolysis with the unwinding of duplex DNA by translocating in the 3'-5' direction.</text>
        <dbReference type="EC" id="5.6.2.4"/>
    </reaction>
</comment>
<evidence type="ECO:0000256" key="3">
    <source>
        <dbReference type="ARBA" id="ARBA00022801"/>
    </source>
</evidence>
<dbReference type="Gene3D" id="1.10.486.10">
    <property type="entry name" value="PCRA, domain 4"/>
    <property type="match status" value="1"/>
</dbReference>
<keyword evidence="2 11" id="KW-0547">Nucleotide-binding</keyword>
<dbReference type="InterPro" id="IPR027417">
    <property type="entry name" value="P-loop_NTPase"/>
</dbReference>